<name>A0A1W6ZR03_9HYPH</name>
<evidence type="ECO:0000313" key="2">
    <source>
        <dbReference type="Proteomes" id="UP000194137"/>
    </source>
</evidence>
<proteinExistence type="predicted"/>
<accession>A0A1W6ZR03</accession>
<dbReference type="Proteomes" id="UP000194137">
    <property type="component" value="Chromosome"/>
</dbReference>
<dbReference type="AlphaFoldDB" id="A0A1W6ZR03"/>
<reference evidence="1 2" key="1">
    <citation type="submission" date="2017-05" db="EMBL/GenBank/DDBJ databases">
        <title>Full genome sequence of Pseudorhodoplanes sinuspersici.</title>
        <authorList>
            <person name="Dastgheib S.M.M."/>
            <person name="Shavandi M."/>
            <person name="Tirandaz H."/>
        </authorList>
    </citation>
    <scope>NUCLEOTIDE SEQUENCE [LARGE SCALE GENOMIC DNA]</scope>
    <source>
        <strain evidence="1 2">RIPI110</strain>
    </source>
</reference>
<protein>
    <submittedName>
        <fullName evidence="1">Host attachment protein</fullName>
    </submittedName>
</protein>
<dbReference type="InterPro" id="IPR019291">
    <property type="entry name" value="Host_attachment_protein"/>
</dbReference>
<organism evidence="1 2">
    <name type="scientific">Pseudorhodoplanes sinuspersici</name>
    <dbReference type="NCBI Taxonomy" id="1235591"/>
    <lineage>
        <taxon>Bacteria</taxon>
        <taxon>Pseudomonadati</taxon>
        <taxon>Pseudomonadota</taxon>
        <taxon>Alphaproteobacteria</taxon>
        <taxon>Hyphomicrobiales</taxon>
        <taxon>Pseudorhodoplanes</taxon>
    </lineage>
</organism>
<dbReference type="EMBL" id="CP021112">
    <property type="protein sequence ID" value="ARP99715.1"/>
    <property type="molecule type" value="Genomic_DNA"/>
</dbReference>
<dbReference type="Pfam" id="PF10116">
    <property type="entry name" value="Host_attach"/>
    <property type="match status" value="1"/>
</dbReference>
<sequence>MTSTKCVKIGEGEWVVVCDGSKALFLQNAGDSKFPNLQTREVLEQKVLPTSELGTDAPGRSHSSVGNGRSAVEQTDFHTQQEDEFLRSIINKLDTAVQAGQIKSIILVAPPRAIGVLRQGYSHALKHAVREEVQKDYVKMPVYEIEKHLAA</sequence>
<dbReference type="RefSeq" id="WP_086088122.1">
    <property type="nucleotide sequence ID" value="NZ_CP021112.1"/>
</dbReference>
<dbReference type="KEGG" id="psin:CAK95_11905"/>
<dbReference type="OrthoDB" id="9812459at2"/>
<dbReference type="STRING" id="1235591.CAK95_11905"/>
<gene>
    <name evidence="1" type="ORF">CAK95_11905</name>
</gene>
<keyword evidence="2" id="KW-1185">Reference proteome</keyword>
<evidence type="ECO:0000313" key="1">
    <source>
        <dbReference type="EMBL" id="ARP99715.1"/>
    </source>
</evidence>